<dbReference type="GO" id="GO:0070403">
    <property type="term" value="F:NAD+ binding"/>
    <property type="evidence" value="ECO:0007669"/>
    <property type="project" value="InterPro"/>
</dbReference>
<dbReference type="GO" id="GO:0042732">
    <property type="term" value="P:D-xylose metabolic process"/>
    <property type="evidence" value="ECO:0007669"/>
    <property type="project" value="InterPro"/>
</dbReference>
<comment type="caution">
    <text evidence="14">The sequence shown here is derived from an EMBL/GenBank/DDBJ whole genome shotgun (WGS) entry which is preliminary data.</text>
</comment>
<keyword evidence="15" id="KW-1185">Reference proteome</keyword>
<dbReference type="FunFam" id="3.40.50.720:FF:000065">
    <property type="entry name" value="UDP-glucuronic acid decarboxylase 1"/>
    <property type="match status" value="1"/>
</dbReference>
<accession>A0A2P8DWD0</accession>
<dbReference type="SUPFAM" id="SSF51735">
    <property type="entry name" value="NAD(P)-binding Rossmann-fold domains"/>
    <property type="match status" value="1"/>
</dbReference>
<keyword evidence="7" id="KW-0520">NAD</keyword>
<feature type="domain" description="NAD-dependent epimerase/dehydratase" evidence="13">
    <location>
        <begin position="12"/>
        <end position="246"/>
    </location>
</feature>
<dbReference type="Gene3D" id="3.40.50.720">
    <property type="entry name" value="NAD(P)-binding Rossmann-like Domain"/>
    <property type="match status" value="1"/>
</dbReference>
<keyword evidence="8" id="KW-0333">Golgi apparatus</keyword>
<evidence type="ECO:0000256" key="9">
    <source>
        <dbReference type="ARBA" id="ARBA00023136"/>
    </source>
</evidence>
<name>A0A2P8DWD0_9ACTN</name>
<evidence type="ECO:0000256" key="6">
    <source>
        <dbReference type="ARBA" id="ARBA00022989"/>
    </source>
</evidence>
<dbReference type="AlphaFoldDB" id="A0A2P8DWD0"/>
<proteinExistence type="predicted"/>
<evidence type="ECO:0000259" key="13">
    <source>
        <dbReference type="Pfam" id="PF01370"/>
    </source>
</evidence>
<evidence type="ECO:0000256" key="4">
    <source>
        <dbReference type="ARBA" id="ARBA00022793"/>
    </source>
</evidence>
<dbReference type="PANTHER" id="PTHR43078">
    <property type="entry name" value="UDP-GLUCURONIC ACID DECARBOXYLASE-RELATED"/>
    <property type="match status" value="1"/>
</dbReference>
<dbReference type="Proteomes" id="UP000243528">
    <property type="component" value="Unassembled WGS sequence"/>
</dbReference>
<dbReference type="RefSeq" id="WP_106538405.1">
    <property type="nucleotide sequence ID" value="NZ_PYGE01000013.1"/>
</dbReference>
<evidence type="ECO:0000256" key="3">
    <source>
        <dbReference type="ARBA" id="ARBA00022692"/>
    </source>
</evidence>
<dbReference type="GO" id="GO:0005737">
    <property type="term" value="C:cytoplasm"/>
    <property type="evidence" value="ECO:0007669"/>
    <property type="project" value="TreeGrafter"/>
</dbReference>
<dbReference type="OrthoDB" id="9801785at2"/>
<sequence length="330" mass="35903">MTHDPDRTRHAVVTGGGGFIGSHLCDALVRTGTRVTCIDSFETGQRGNLAPLLDDPRFDLVIGDVVDGMDIEGPADVVFHLAAPSTPGDYLLDPVRAMRTASAGTMNALRFAHDNRARFILVSTSEIYGPPSPHPQQELDLGVVDPVHSYDAYFEARRFGEALTSSYRAACNLRTGIARVFNTYGPRMRLDDGRVLSRFIRQVLANDRVTVPGSGAQRRSLCYVADTVTGLTTLAYGEHPGPVNIGNPDDTSVYELARQLTELSGSDTGMEFVDSPTDRMHSRRPDIGLATEVLGWRPRTTVREGLASTVAWFRRDGVPASDPYAAGRRG</sequence>
<keyword evidence="5" id="KW-0735">Signal-anchor</keyword>
<evidence type="ECO:0000256" key="2">
    <source>
        <dbReference type="ARBA" id="ARBA00004323"/>
    </source>
</evidence>
<evidence type="ECO:0000313" key="14">
    <source>
        <dbReference type="EMBL" id="PSL01540.1"/>
    </source>
</evidence>
<comment type="cofactor">
    <cofactor evidence="1">
        <name>NAD(+)</name>
        <dbReference type="ChEBI" id="CHEBI:57540"/>
    </cofactor>
</comment>
<evidence type="ECO:0000256" key="8">
    <source>
        <dbReference type="ARBA" id="ARBA00023034"/>
    </source>
</evidence>
<dbReference type="EMBL" id="PYGE01000013">
    <property type="protein sequence ID" value="PSL01540.1"/>
    <property type="molecule type" value="Genomic_DNA"/>
</dbReference>
<keyword evidence="4" id="KW-0210">Decarboxylase</keyword>
<keyword evidence="6" id="KW-1133">Transmembrane helix</keyword>
<dbReference type="Pfam" id="PF01370">
    <property type="entry name" value="Epimerase"/>
    <property type="match status" value="1"/>
</dbReference>
<evidence type="ECO:0000256" key="7">
    <source>
        <dbReference type="ARBA" id="ARBA00023027"/>
    </source>
</evidence>
<dbReference type="Gene3D" id="3.90.25.10">
    <property type="entry name" value="UDP-galactose 4-epimerase, domain 1"/>
    <property type="match status" value="1"/>
</dbReference>
<dbReference type="InterPro" id="IPR001509">
    <property type="entry name" value="Epimerase_deHydtase"/>
</dbReference>
<evidence type="ECO:0000256" key="12">
    <source>
        <dbReference type="ARBA" id="ARBA00037859"/>
    </source>
</evidence>
<keyword evidence="10" id="KW-0325">Glycoprotein</keyword>
<dbReference type="InterPro" id="IPR044516">
    <property type="entry name" value="UXS-like"/>
</dbReference>
<dbReference type="InterPro" id="IPR036291">
    <property type="entry name" value="NAD(P)-bd_dom_sf"/>
</dbReference>
<dbReference type="GO" id="GO:0048040">
    <property type="term" value="F:UDP-glucuronate decarboxylase activity"/>
    <property type="evidence" value="ECO:0007669"/>
    <property type="project" value="TreeGrafter"/>
</dbReference>
<evidence type="ECO:0000313" key="15">
    <source>
        <dbReference type="Proteomes" id="UP000243528"/>
    </source>
</evidence>
<keyword evidence="11" id="KW-0456">Lyase</keyword>
<evidence type="ECO:0000256" key="11">
    <source>
        <dbReference type="ARBA" id="ARBA00023239"/>
    </source>
</evidence>
<keyword evidence="9" id="KW-0472">Membrane</keyword>
<keyword evidence="3" id="KW-0812">Transmembrane</keyword>
<evidence type="ECO:0000256" key="1">
    <source>
        <dbReference type="ARBA" id="ARBA00001911"/>
    </source>
</evidence>
<reference evidence="14 15" key="1">
    <citation type="submission" date="2018-03" db="EMBL/GenBank/DDBJ databases">
        <title>Genomic Encyclopedia of Archaeal and Bacterial Type Strains, Phase II (KMG-II): from individual species to whole genera.</title>
        <authorList>
            <person name="Goeker M."/>
        </authorList>
    </citation>
    <scope>NUCLEOTIDE SEQUENCE [LARGE SCALE GENOMIC DNA]</scope>
    <source>
        <strain evidence="14 15">DSM 45211</strain>
    </source>
</reference>
<evidence type="ECO:0000256" key="5">
    <source>
        <dbReference type="ARBA" id="ARBA00022968"/>
    </source>
</evidence>
<dbReference type="PANTHER" id="PTHR43078:SF6">
    <property type="entry name" value="UDP-GLUCURONIC ACID DECARBOXYLASE 1"/>
    <property type="match status" value="1"/>
</dbReference>
<gene>
    <name evidence="14" type="ORF">CLV30_11328</name>
</gene>
<evidence type="ECO:0000256" key="10">
    <source>
        <dbReference type="ARBA" id="ARBA00023180"/>
    </source>
</evidence>
<comment type="subcellular location">
    <subcellularLocation>
        <location evidence="2">Golgi apparatus membrane</location>
        <topology evidence="2">Single-pass type II membrane protein</topology>
    </subcellularLocation>
    <subcellularLocation>
        <location evidence="12">Golgi apparatus</location>
        <location evidence="12">Golgi stack membrane</location>
    </subcellularLocation>
</comment>
<protein>
    <submittedName>
        <fullName evidence="14">dTDP-glucose 4,6-dehydratase</fullName>
    </submittedName>
</protein>
<organism evidence="14 15">
    <name type="scientific">Haloactinopolyspora alba</name>
    <dbReference type="NCBI Taxonomy" id="648780"/>
    <lineage>
        <taxon>Bacteria</taxon>
        <taxon>Bacillati</taxon>
        <taxon>Actinomycetota</taxon>
        <taxon>Actinomycetes</taxon>
        <taxon>Jiangellales</taxon>
        <taxon>Jiangellaceae</taxon>
        <taxon>Haloactinopolyspora</taxon>
    </lineage>
</organism>